<evidence type="ECO:0000313" key="1">
    <source>
        <dbReference type="EMBL" id="PIO52857.1"/>
    </source>
</evidence>
<dbReference type="AlphaFoldDB" id="A0A2G9T4H5"/>
<dbReference type="Proteomes" id="UP000230423">
    <property type="component" value="Unassembled WGS sequence"/>
</dbReference>
<name>A0A2G9T4H5_TELCI</name>
<gene>
    <name evidence="1" type="ORF">TELCIR_25830</name>
</gene>
<protein>
    <submittedName>
        <fullName evidence="1">Uncharacterized protein</fullName>
    </submittedName>
</protein>
<feature type="non-terminal residue" evidence="1">
    <location>
        <position position="1"/>
    </location>
</feature>
<evidence type="ECO:0000313" key="2">
    <source>
        <dbReference type="Proteomes" id="UP000230423"/>
    </source>
</evidence>
<reference evidence="1 2" key="1">
    <citation type="submission" date="2015-09" db="EMBL/GenBank/DDBJ databases">
        <title>Draft genome of the parasitic nematode Teladorsagia circumcincta isolate WARC Sus (inbred).</title>
        <authorList>
            <person name="Mitreva M."/>
        </authorList>
    </citation>
    <scope>NUCLEOTIDE SEQUENCE [LARGE SCALE GENOMIC DNA]</scope>
    <source>
        <strain evidence="1 2">S</strain>
    </source>
</reference>
<proteinExistence type="predicted"/>
<accession>A0A2G9T4H5</accession>
<sequence>RQFWYQLISPGKVKGLNPMVMRPSNIGDSRECCSEFDDAGLRITGVPLIKALVACRLYKSLATEAAEDYLEVEICDELKKYAE</sequence>
<keyword evidence="2" id="KW-1185">Reference proteome</keyword>
<dbReference type="OrthoDB" id="301415at2759"/>
<organism evidence="1 2">
    <name type="scientific">Teladorsagia circumcincta</name>
    <name type="common">Brown stomach worm</name>
    <name type="synonym">Ostertagia circumcincta</name>
    <dbReference type="NCBI Taxonomy" id="45464"/>
    <lineage>
        <taxon>Eukaryota</taxon>
        <taxon>Metazoa</taxon>
        <taxon>Ecdysozoa</taxon>
        <taxon>Nematoda</taxon>
        <taxon>Chromadorea</taxon>
        <taxon>Rhabditida</taxon>
        <taxon>Rhabditina</taxon>
        <taxon>Rhabditomorpha</taxon>
        <taxon>Strongyloidea</taxon>
        <taxon>Trichostrongylidae</taxon>
        <taxon>Teladorsagia</taxon>
    </lineage>
</organism>
<dbReference type="EMBL" id="KZ424747">
    <property type="protein sequence ID" value="PIO52857.1"/>
    <property type="molecule type" value="Genomic_DNA"/>
</dbReference>